<protein>
    <submittedName>
        <fullName evidence="2">Uncharacterized protein LOC106869459</fullName>
    </submittedName>
</protein>
<dbReference type="Proteomes" id="UP001178508">
    <property type="component" value="Chromosome 6"/>
</dbReference>
<gene>
    <name evidence="2" type="ORF">XNOV1_A016173</name>
</gene>
<dbReference type="EMBL" id="OY660869">
    <property type="protein sequence ID" value="CAJ1059374.1"/>
    <property type="molecule type" value="Genomic_DNA"/>
</dbReference>
<proteinExistence type="predicted"/>
<evidence type="ECO:0000313" key="2">
    <source>
        <dbReference type="EMBL" id="CAJ1059374.1"/>
    </source>
</evidence>
<organism evidence="2 3">
    <name type="scientific">Xyrichtys novacula</name>
    <name type="common">Pearly razorfish</name>
    <name type="synonym">Hemipteronotus novacula</name>
    <dbReference type="NCBI Taxonomy" id="13765"/>
    <lineage>
        <taxon>Eukaryota</taxon>
        <taxon>Metazoa</taxon>
        <taxon>Chordata</taxon>
        <taxon>Craniata</taxon>
        <taxon>Vertebrata</taxon>
        <taxon>Euteleostomi</taxon>
        <taxon>Actinopterygii</taxon>
        <taxon>Neopterygii</taxon>
        <taxon>Teleostei</taxon>
        <taxon>Neoteleostei</taxon>
        <taxon>Acanthomorphata</taxon>
        <taxon>Eupercaria</taxon>
        <taxon>Labriformes</taxon>
        <taxon>Labridae</taxon>
        <taxon>Xyrichtys</taxon>
    </lineage>
</organism>
<dbReference type="AlphaFoldDB" id="A0AAV1FEC5"/>
<sequence length="150" mass="17631">MSQEKTRTRTVEEHQHLPPLTIGEQTKRRWRTSLQKQHLKHWRKTRTGKAAGVFQRLLNIWLLKSITTATKLRLYMSVDIPTATYACETWTKTGSITNKFDVLHRRGLRSILKISWRDHITDEEVMKRTGEAPSSDIVSDRRERKTGHEL</sequence>
<accession>A0AAV1FEC5</accession>
<feature type="region of interest" description="Disordered" evidence="1">
    <location>
        <begin position="125"/>
        <end position="150"/>
    </location>
</feature>
<evidence type="ECO:0000256" key="1">
    <source>
        <dbReference type="SAM" id="MobiDB-lite"/>
    </source>
</evidence>
<reference evidence="2" key="1">
    <citation type="submission" date="2023-08" db="EMBL/GenBank/DDBJ databases">
        <authorList>
            <person name="Alioto T."/>
            <person name="Alioto T."/>
            <person name="Gomez Garrido J."/>
        </authorList>
    </citation>
    <scope>NUCLEOTIDE SEQUENCE</scope>
</reference>
<feature type="compositionally biased region" description="Basic and acidic residues" evidence="1">
    <location>
        <begin position="138"/>
        <end position="150"/>
    </location>
</feature>
<keyword evidence="3" id="KW-1185">Reference proteome</keyword>
<evidence type="ECO:0000313" key="3">
    <source>
        <dbReference type="Proteomes" id="UP001178508"/>
    </source>
</evidence>
<name>A0AAV1FEC5_XYRNO</name>